<name>A0A6J0B7D4_NEOLC</name>
<feature type="compositionally biased region" description="Polar residues" evidence="2">
    <location>
        <begin position="560"/>
        <end position="584"/>
    </location>
</feature>
<feature type="region of interest" description="Disordered" evidence="2">
    <location>
        <begin position="784"/>
        <end position="823"/>
    </location>
</feature>
<dbReference type="InterPro" id="IPR013087">
    <property type="entry name" value="Znf_C2H2_type"/>
</dbReference>
<dbReference type="PROSITE" id="PS50157">
    <property type="entry name" value="ZINC_FINGER_C2H2_2"/>
    <property type="match status" value="1"/>
</dbReference>
<dbReference type="InterPro" id="IPR039946">
    <property type="entry name" value="ZN839"/>
</dbReference>
<dbReference type="KEGG" id="nlo:107217774"/>
<dbReference type="GeneID" id="107217774"/>
<dbReference type="OrthoDB" id="5981545at2759"/>
<dbReference type="PROSITE" id="PS00028">
    <property type="entry name" value="ZINC_FINGER_C2H2_1"/>
    <property type="match status" value="1"/>
</dbReference>
<dbReference type="PANTHER" id="PTHR16116">
    <property type="entry name" value="ZINC FINGER PROTEIN 839"/>
    <property type="match status" value="1"/>
</dbReference>
<accession>A0A6J0B7D4</accession>
<dbReference type="PANTHER" id="PTHR16116:SF5">
    <property type="entry name" value="ZINC FINGER PROTEIN 839"/>
    <property type="match status" value="1"/>
</dbReference>
<protein>
    <submittedName>
        <fullName evidence="5">Uncharacterized protein LOC107217774</fullName>
    </submittedName>
</protein>
<sequence length="1348" mass="149126">MAEITNSTMFTNGDSSSGTSDLLQRAFQEVVDEEDTENEFVAFLQSDGVESHTIQLTPAQATALGLSFELDSVEEVSDEVLCQTDQNGALPQFQEHLNSNNTAQLQQEQAEDSCSIHNIRDTNLSVDRIGINGDENNSEVDDGQQQMETVPTEQNFSIQEDVLMQQVSNNVRSSEIQFSTNLEAGTQCRFIDNQLQNLQFTNIQTSHAQILKRLPVILPSSQFVLKPAQTVLKPTRNVRILPNTNKVMNSAISTINTVHTINGSSQNSILIPKTKLLNSIPPQMLKATPLTTQLLNSNNISAHLLGATQIVGNSSDISNHILNTSHIGTSVMNSTPVSTQSILNPQICLSSPVLRTTQSSSQRQTTQHFLTPIIKNTATSVSSPVVKSTNILSNGSAKNNITGQILKPVQIPTQMLRTVTASIIKNSVASSPLSKNTVSNATTFRVGAAVKSAVQDLKSVSNSTASVLRSTQLGSTPISILKPQSKIVTTNSSSQNLPHNTIGNSKSILQNSCLQQCISSNIQNEFNGVKQVQNSTNFIKMRQNVAANITTPASIKKTKPSVTQKQTNSGTEKTDTTKPLGSSENPIQIVQQGHTFHSMQRLTQSQLKQIAHVLQQRSQEAAMPNERIVYRVVFPEELDLRIRNPVNLLRGRGGKRGRPKKSAVRPPVAPPKPTVVPEEEPEEKDERKKVIARTRSGRLSRPPRHMVRDYKHLHHLDFMQPDLDDSDGGYSDYNTNSDKIEDEESPKELLTGLEVPKRKISDHFKCPTCHKIYLGRTRMARHFEMHPDHGSPEQLPPPTPEPELKQAPVQDPLKRKGKKRGPWAYVTPEAKSERRQIKLKEAITVCENMEIVNIAAKPVLNALSLYELLVLKSENNVRNFLDELKKLMDKIREKAGTMLTVACDDNGPSDDVIDLSEDLLCDSLGLNPGLYKINNSVFEKTPAVNSINTVDTDEPVLKRQRVENSEDVKENMDEHMSSGFSENSDLSVSDFLNDRKTDSNINTNCPEVLTALTLMPRNPSPVDSAETNKTDNMSKLLISNPEIQNQISDSSGFRKIDINTSKVPGYQKIDTLNQSFQKLGDTLEVSNCTQVFTKVEGNFQHKIDHLDHAFVKLESLDSTLGKLDAKMDISLPKQESCNFPKVKNDFQSLENGSQELTKGFRKLESSCNQKIEITNSITKVVPITSQDINSMKAHCTVSDANLVKMLPTTAISKMTESLPILHDAVSIISSTCDSNLFGSTENLDMSKIGSYDHITHLDILNTSGVIDKNLMIDEKLVEQLHLVDQSNLVDELVSERLKNIPDFSVQISNGPTLPDNILDNNLISNNSNLDPELDFEALSEEFNRNTRS</sequence>
<gene>
    <name evidence="5" type="primary">LOC107217774</name>
</gene>
<proteinExistence type="predicted"/>
<dbReference type="Proteomes" id="UP000829291">
    <property type="component" value="Chromosome 6"/>
</dbReference>
<evidence type="ECO:0000259" key="3">
    <source>
        <dbReference type="PROSITE" id="PS50157"/>
    </source>
</evidence>
<dbReference type="InterPro" id="IPR031885">
    <property type="entry name" value="DUF4764"/>
</dbReference>
<dbReference type="InParanoid" id="A0A6J0B7D4"/>
<keyword evidence="1" id="KW-0862">Zinc</keyword>
<evidence type="ECO:0000313" key="4">
    <source>
        <dbReference type="Proteomes" id="UP000829291"/>
    </source>
</evidence>
<dbReference type="GO" id="GO:0008270">
    <property type="term" value="F:zinc ion binding"/>
    <property type="evidence" value="ECO:0007669"/>
    <property type="project" value="UniProtKB-KW"/>
</dbReference>
<keyword evidence="1" id="KW-0863">Zinc-finger</keyword>
<evidence type="ECO:0000256" key="1">
    <source>
        <dbReference type="PROSITE-ProRule" id="PRU00042"/>
    </source>
</evidence>
<dbReference type="Pfam" id="PF15961">
    <property type="entry name" value="DUF4764"/>
    <property type="match status" value="1"/>
</dbReference>
<keyword evidence="4" id="KW-1185">Reference proteome</keyword>
<feature type="region of interest" description="Disordered" evidence="2">
    <location>
        <begin position="649"/>
        <end position="689"/>
    </location>
</feature>
<dbReference type="RefSeq" id="XP_015510919.1">
    <property type="nucleotide sequence ID" value="XM_015655433.2"/>
</dbReference>
<organism evidence="5">
    <name type="scientific">Neodiprion lecontei</name>
    <name type="common">Redheaded pine sawfly</name>
    <dbReference type="NCBI Taxonomy" id="441921"/>
    <lineage>
        <taxon>Eukaryota</taxon>
        <taxon>Metazoa</taxon>
        <taxon>Ecdysozoa</taxon>
        <taxon>Arthropoda</taxon>
        <taxon>Hexapoda</taxon>
        <taxon>Insecta</taxon>
        <taxon>Pterygota</taxon>
        <taxon>Neoptera</taxon>
        <taxon>Endopterygota</taxon>
        <taxon>Hymenoptera</taxon>
        <taxon>Tenthredinoidea</taxon>
        <taxon>Diprionidae</taxon>
        <taxon>Diprioninae</taxon>
        <taxon>Neodiprion</taxon>
    </lineage>
</organism>
<feature type="domain" description="C2H2-type" evidence="3">
    <location>
        <begin position="764"/>
        <end position="791"/>
    </location>
</feature>
<feature type="region of interest" description="Disordered" evidence="2">
    <location>
        <begin position="556"/>
        <end position="584"/>
    </location>
</feature>
<keyword evidence="1" id="KW-0479">Metal-binding</keyword>
<feature type="region of interest" description="Disordered" evidence="2">
    <location>
        <begin position="1"/>
        <end position="20"/>
    </location>
</feature>
<reference evidence="5" key="1">
    <citation type="submission" date="2025-08" db="UniProtKB">
        <authorList>
            <consortium name="RefSeq"/>
        </authorList>
    </citation>
    <scope>IDENTIFICATION</scope>
    <source>
        <tissue evidence="5">Thorax and Abdomen</tissue>
    </source>
</reference>
<evidence type="ECO:0000313" key="5">
    <source>
        <dbReference type="RefSeq" id="XP_015510919.1"/>
    </source>
</evidence>
<evidence type="ECO:0000256" key="2">
    <source>
        <dbReference type="SAM" id="MobiDB-lite"/>
    </source>
</evidence>
<feature type="compositionally biased region" description="Basic residues" evidence="2">
    <location>
        <begin position="652"/>
        <end position="663"/>
    </location>
</feature>